<dbReference type="Proteomes" id="UP000326994">
    <property type="component" value="Unassembled WGS sequence"/>
</dbReference>
<comment type="caution">
    <text evidence="3">The sequence shown here is derived from an EMBL/GenBank/DDBJ whole genome shotgun (WGS) entry which is preliminary data.</text>
</comment>
<dbReference type="RefSeq" id="WP_172966864.1">
    <property type="nucleotide sequence ID" value="NZ_BKCF01000002.1"/>
</dbReference>
<proteinExistence type="predicted"/>
<dbReference type="InterPro" id="IPR024311">
    <property type="entry name" value="Lipocalin-like"/>
</dbReference>
<reference evidence="3 4" key="1">
    <citation type="submission" date="2019-08" db="EMBL/GenBank/DDBJ databases">
        <title>Ulvibacter marinistellae sp. nov., isolated from a starfish, Patiria pectinifera.</title>
        <authorList>
            <person name="Kawano K."/>
            <person name="Ushijima N."/>
            <person name="Kihara M."/>
            <person name="Itoh H."/>
        </authorList>
    </citation>
    <scope>NUCLEOTIDE SEQUENCE [LARGE SCALE GENOMIC DNA]</scope>
    <source>
        <strain evidence="3 4">KK4</strain>
    </source>
</reference>
<gene>
    <name evidence="3" type="ORF">ULMS_16410</name>
</gene>
<feature type="domain" description="Lipocalin-like" evidence="2">
    <location>
        <begin position="37"/>
        <end position="120"/>
    </location>
</feature>
<keyword evidence="1" id="KW-0732">Signal</keyword>
<name>A0A5J4FW39_9FLAO</name>
<feature type="signal peptide" evidence="1">
    <location>
        <begin position="1"/>
        <end position="21"/>
    </location>
</feature>
<sequence length="137" mass="14856">MKNLKKITAILLLCLAVVSCSSDDEGTQEPTNEDLVIGLWQIQSSTQDGNPVTLGSCDLLSTIRFTESGMFTQTFYTGTNCSTVTPQTGSYTLEGDNITVNQGSSATIIRIVTLNESNLSVEFNFSGVLKIDNYIKQ</sequence>
<feature type="chain" id="PRO_5023815535" description="Lipocalin-like domain-containing protein" evidence="1">
    <location>
        <begin position="22"/>
        <end position="137"/>
    </location>
</feature>
<evidence type="ECO:0000259" key="2">
    <source>
        <dbReference type="Pfam" id="PF13648"/>
    </source>
</evidence>
<evidence type="ECO:0000313" key="3">
    <source>
        <dbReference type="EMBL" id="GEQ86133.1"/>
    </source>
</evidence>
<dbReference type="Pfam" id="PF13648">
    <property type="entry name" value="Lipocalin_4"/>
    <property type="match status" value="1"/>
</dbReference>
<organism evidence="3 4">
    <name type="scientific">Patiriisocius marinistellae</name>
    <dbReference type="NCBI Taxonomy" id="2494560"/>
    <lineage>
        <taxon>Bacteria</taxon>
        <taxon>Pseudomonadati</taxon>
        <taxon>Bacteroidota</taxon>
        <taxon>Flavobacteriia</taxon>
        <taxon>Flavobacteriales</taxon>
        <taxon>Flavobacteriaceae</taxon>
        <taxon>Patiriisocius</taxon>
    </lineage>
</organism>
<accession>A0A5J4FW39</accession>
<dbReference type="PROSITE" id="PS51257">
    <property type="entry name" value="PROKAR_LIPOPROTEIN"/>
    <property type="match status" value="1"/>
</dbReference>
<dbReference type="EMBL" id="BKCF01000002">
    <property type="protein sequence ID" value="GEQ86133.1"/>
    <property type="molecule type" value="Genomic_DNA"/>
</dbReference>
<evidence type="ECO:0000313" key="4">
    <source>
        <dbReference type="Proteomes" id="UP000326994"/>
    </source>
</evidence>
<protein>
    <recommendedName>
        <fullName evidence="2">Lipocalin-like domain-containing protein</fullName>
    </recommendedName>
</protein>
<dbReference type="AlphaFoldDB" id="A0A5J4FW39"/>
<evidence type="ECO:0000256" key="1">
    <source>
        <dbReference type="SAM" id="SignalP"/>
    </source>
</evidence>
<keyword evidence="4" id="KW-1185">Reference proteome</keyword>